<accession>A0A381XGB5</accession>
<keyword evidence="1" id="KW-1133">Transmembrane helix</keyword>
<feature type="transmembrane region" description="Helical" evidence="1">
    <location>
        <begin position="93"/>
        <end position="114"/>
    </location>
</feature>
<evidence type="ECO:0000313" key="2">
    <source>
        <dbReference type="EMBL" id="SVA63501.1"/>
    </source>
</evidence>
<name>A0A381XGB5_9ZZZZ</name>
<dbReference type="EMBL" id="UINC01014994">
    <property type="protein sequence ID" value="SVA63501.1"/>
    <property type="molecule type" value="Genomic_DNA"/>
</dbReference>
<protein>
    <submittedName>
        <fullName evidence="2">Uncharacterized protein</fullName>
    </submittedName>
</protein>
<feature type="non-terminal residue" evidence="2">
    <location>
        <position position="161"/>
    </location>
</feature>
<feature type="transmembrane region" description="Helical" evidence="1">
    <location>
        <begin position="120"/>
        <end position="141"/>
    </location>
</feature>
<keyword evidence="1" id="KW-0472">Membrane</keyword>
<gene>
    <name evidence="2" type="ORF">METZ01_LOCUS116355</name>
</gene>
<feature type="transmembrane region" description="Helical" evidence="1">
    <location>
        <begin position="33"/>
        <end position="50"/>
    </location>
</feature>
<dbReference type="AlphaFoldDB" id="A0A381XGB5"/>
<feature type="transmembrane region" description="Helical" evidence="1">
    <location>
        <begin position="9"/>
        <end position="27"/>
    </location>
</feature>
<sequence>MNQLRRNRAKFVLISAGVVFTFAAYWLALDGRIIWSISPAIAAIGALFLSSRYANSSMWVVEEDKGLSDKEINEHFDMSDESSRFIQIKLRRILAGSSLILLGSILCLSALALFRDAHSYMPAWSTFAGSILVSCIGASLLKSNQRADNPLVSNHRRRYYV</sequence>
<evidence type="ECO:0000256" key="1">
    <source>
        <dbReference type="SAM" id="Phobius"/>
    </source>
</evidence>
<reference evidence="2" key="1">
    <citation type="submission" date="2018-05" db="EMBL/GenBank/DDBJ databases">
        <authorList>
            <person name="Lanie J.A."/>
            <person name="Ng W.-L."/>
            <person name="Kazmierczak K.M."/>
            <person name="Andrzejewski T.M."/>
            <person name="Davidsen T.M."/>
            <person name="Wayne K.J."/>
            <person name="Tettelin H."/>
            <person name="Glass J.I."/>
            <person name="Rusch D."/>
            <person name="Podicherti R."/>
            <person name="Tsui H.-C.T."/>
            <person name="Winkler M.E."/>
        </authorList>
    </citation>
    <scope>NUCLEOTIDE SEQUENCE</scope>
</reference>
<organism evidence="2">
    <name type="scientific">marine metagenome</name>
    <dbReference type="NCBI Taxonomy" id="408172"/>
    <lineage>
        <taxon>unclassified sequences</taxon>
        <taxon>metagenomes</taxon>
        <taxon>ecological metagenomes</taxon>
    </lineage>
</organism>
<keyword evidence="1" id="KW-0812">Transmembrane</keyword>
<proteinExistence type="predicted"/>